<dbReference type="Proteomes" id="UP001499959">
    <property type="component" value="Unassembled WGS sequence"/>
</dbReference>
<comment type="caution">
    <text evidence="3">The sequence shown here is derived from an EMBL/GenBank/DDBJ whole genome shotgun (WGS) entry which is preliminary data.</text>
</comment>
<dbReference type="RefSeq" id="WP_345302687.1">
    <property type="nucleotide sequence ID" value="NZ_BAABJE010000005.1"/>
</dbReference>
<evidence type="ECO:0000256" key="1">
    <source>
        <dbReference type="SAM" id="MobiDB-lite"/>
    </source>
</evidence>
<evidence type="ECO:0000256" key="2">
    <source>
        <dbReference type="SAM" id="SignalP"/>
    </source>
</evidence>
<feature type="compositionally biased region" description="Low complexity" evidence="1">
    <location>
        <begin position="39"/>
        <end position="50"/>
    </location>
</feature>
<reference evidence="4" key="1">
    <citation type="journal article" date="2019" name="Int. J. Syst. Evol. Microbiol.">
        <title>The Global Catalogue of Microorganisms (GCM) 10K type strain sequencing project: providing services to taxonomists for standard genome sequencing and annotation.</title>
        <authorList>
            <consortium name="The Broad Institute Genomics Platform"/>
            <consortium name="The Broad Institute Genome Sequencing Center for Infectious Disease"/>
            <person name="Wu L."/>
            <person name="Ma J."/>
        </authorList>
    </citation>
    <scope>NUCLEOTIDE SEQUENCE [LARGE SCALE GENOMIC DNA]</scope>
    <source>
        <strain evidence="4">JCM 18204</strain>
    </source>
</reference>
<gene>
    <name evidence="3" type="ORF">GCM10023307_14990</name>
</gene>
<name>A0ABP9B8G0_9GAMM</name>
<feature type="signal peptide" evidence="2">
    <location>
        <begin position="1"/>
        <end position="23"/>
    </location>
</feature>
<evidence type="ECO:0000313" key="3">
    <source>
        <dbReference type="EMBL" id="GAA4790665.1"/>
    </source>
</evidence>
<accession>A0ABP9B8G0</accession>
<organism evidence="3 4">
    <name type="scientific">Lysobacter hankyongensis</name>
    <dbReference type="NCBI Taxonomy" id="1176535"/>
    <lineage>
        <taxon>Bacteria</taxon>
        <taxon>Pseudomonadati</taxon>
        <taxon>Pseudomonadota</taxon>
        <taxon>Gammaproteobacteria</taxon>
        <taxon>Lysobacterales</taxon>
        <taxon>Lysobacteraceae</taxon>
        <taxon>Lysobacter</taxon>
    </lineage>
</organism>
<keyword evidence="2" id="KW-0732">Signal</keyword>
<dbReference type="PROSITE" id="PS51257">
    <property type="entry name" value="PROKAR_LIPOPROTEIN"/>
    <property type="match status" value="1"/>
</dbReference>
<feature type="region of interest" description="Disordered" evidence="1">
    <location>
        <begin position="25"/>
        <end position="86"/>
    </location>
</feature>
<feature type="chain" id="PRO_5047439424" evidence="2">
    <location>
        <begin position="24"/>
        <end position="86"/>
    </location>
</feature>
<evidence type="ECO:0000313" key="4">
    <source>
        <dbReference type="Proteomes" id="UP001499959"/>
    </source>
</evidence>
<dbReference type="EMBL" id="BAABJE010000005">
    <property type="protein sequence ID" value="GAA4790665.1"/>
    <property type="molecule type" value="Genomic_DNA"/>
</dbReference>
<keyword evidence="4" id="KW-1185">Reference proteome</keyword>
<protein>
    <submittedName>
        <fullName evidence="3">Uncharacterized protein</fullName>
    </submittedName>
</protein>
<feature type="compositionally biased region" description="Basic and acidic residues" evidence="1">
    <location>
        <begin position="29"/>
        <end position="38"/>
    </location>
</feature>
<proteinExistence type="predicted"/>
<sequence>MSRSVRSKAATALVLLSCSVALAGCGKPEIPDHDDRPEPQAAPTAQPPTALRQTMQQPIDKAKAAEDATAAAEAKRDEALNAATGE</sequence>